<evidence type="ECO:0000313" key="1">
    <source>
        <dbReference type="EMBL" id="RNL61594.1"/>
    </source>
</evidence>
<reference evidence="1 2" key="1">
    <citation type="submission" date="2018-10" db="EMBL/GenBank/DDBJ databases">
        <title>Draft genome sequence of Zhongshania sp. DSW25-10.</title>
        <authorList>
            <person name="Oh J."/>
        </authorList>
    </citation>
    <scope>NUCLEOTIDE SEQUENCE [LARGE SCALE GENOMIC DNA]</scope>
    <source>
        <strain evidence="1 2">DSW25-10</strain>
    </source>
</reference>
<dbReference type="InterPro" id="IPR032720">
    <property type="entry name" value="Cys_rich_CWC"/>
</dbReference>
<name>A0ABX9W124_9GAMM</name>
<organism evidence="1 2">
    <name type="scientific">Zhongshania marina</name>
    <dbReference type="NCBI Taxonomy" id="2304603"/>
    <lineage>
        <taxon>Bacteria</taxon>
        <taxon>Pseudomonadati</taxon>
        <taxon>Pseudomonadota</taxon>
        <taxon>Gammaproteobacteria</taxon>
        <taxon>Cellvibrionales</taxon>
        <taxon>Spongiibacteraceae</taxon>
        <taxon>Zhongshania</taxon>
    </lineage>
</organism>
<dbReference type="EMBL" id="RHGB01000012">
    <property type="protein sequence ID" value="RNL61594.1"/>
    <property type="molecule type" value="Genomic_DNA"/>
</dbReference>
<comment type="caution">
    <text evidence="1">The sequence shown here is derived from an EMBL/GenBank/DDBJ whole genome shotgun (WGS) entry which is preliminary data.</text>
</comment>
<protein>
    <recommendedName>
        <fullName evidence="3">Cysteine-rich CWC</fullName>
    </recommendedName>
</protein>
<sequence length="70" mass="7578">MSTASPVSYSDSMRCPLCEQDNQCAIAAGREASSCWCMSTTINEEAKQRAANIGADKRCLCQQCGRPIDN</sequence>
<proteinExistence type="predicted"/>
<dbReference type="Proteomes" id="UP000274695">
    <property type="component" value="Unassembled WGS sequence"/>
</dbReference>
<evidence type="ECO:0008006" key="3">
    <source>
        <dbReference type="Google" id="ProtNLM"/>
    </source>
</evidence>
<gene>
    <name evidence="1" type="ORF">D0911_11575</name>
</gene>
<dbReference type="Pfam" id="PF14375">
    <property type="entry name" value="Cys_rich_CWC"/>
    <property type="match status" value="1"/>
</dbReference>
<keyword evidence="2" id="KW-1185">Reference proteome</keyword>
<evidence type="ECO:0000313" key="2">
    <source>
        <dbReference type="Proteomes" id="UP000274695"/>
    </source>
</evidence>
<accession>A0ABX9W124</accession>
<dbReference type="RefSeq" id="WP_123182744.1">
    <property type="nucleotide sequence ID" value="NZ_RHGB01000012.1"/>
</dbReference>